<comment type="caution">
    <text evidence="2">The sequence shown here is derived from an EMBL/GenBank/DDBJ whole genome shotgun (WGS) entry which is preliminary data.</text>
</comment>
<evidence type="ECO:0000259" key="1">
    <source>
        <dbReference type="Pfam" id="PF07484"/>
    </source>
</evidence>
<accession>A0ABU0IN27</accession>
<name>A0ABU0IN27_9CAUL</name>
<dbReference type="SUPFAM" id="SSF88874">
    <property type="entry name" value="Receptor-binding domain of short tail fibre protein gp12"/>
    <property type="match status" value="1"/>
</dbReference>
<dbReference type="RefSeq" id="WP_307347267.1">
    <property type="nucleotide sequence ID" value="NZ_JAUSVS010000002.1"/>
</dbReference>
<reference evidence="2 3" key="1">
    <citation type="submission" date="2023-07" db="EMBL/GenBank/DDBJ databases">
        <title>Genomic Encyclopedia of Type Strains, Phase IV (KMG-IV): sequencing the most valuable type-strain genomes for metagenomic binning, comparative biology and taxonomic classification.</title>
        <authorList>
            <person name="Goeker M."/>
        </authorList>
    </citation>
    <scope>NUCLEOTIDE SEQUENCE [LARGE SCALE GENOMIC DNA]</scope>
    <source>
        <strain evidence="2 3">DSM 18695</strain>
    </source>
</reference>
<dbReference type="InterPro" id="IPR037053">
    <property type="entry name" value="Phage_tail_collar_dom_sf"/>
</dbReference>
<dbReference type="Pfam" id="PF07484">
    <property type="entry name" value="Collar"/>
    <property type="match status" value="1"/>
</dbReference>
<evidence type="ECO:0000313" key="2">
    <source>
        <dbReference type="EMBL" id="MDQ0463400.1"/>
    </source>
</evidence>
<evidence type="ECO:0000313" key="3">
    <source>
        <dbReference type="Proteomes" id="UP001228905"/>
    </source>
</evidence>
<sequence length="171" mass="17900">MTEAYVGEIRMWGGDVAPDGWMFCNGQRLTDLEYPELYTVIGETYGGDGAGGFNLPDLRGRVPVHKGTLTSGQTYQLGQKGGAERVVLTPDQLPVHNHPMKASSGPPVDLPTGAALGPAFGGPEETKTYGTDAPVVALSPAASTIAGADRAHENMQPFSVISFIIALSGSR</sequence>
<feature type="domain" description="Phage tail collar" evidence="1">
    <location>
        <begin position="7"/>
        <end position="63"/>
    </location>
</feature>
<protein>
    <submittedName>
        <fullName evidence="2">Microcystin-dependent protein</fullName>
    </submittedName>
</protein>
<dbReference type="InterPro" id="IPR011083">
    <property type="entry name" value="Phage_tail_collar_dom"/>
</dbReference>
<keyword evidence="3" id="KW-1185">Reference proteome</keyword>
<dbReference type="EMBL" id="JAUSVS010000002">
    <property type="protein sequence ID" value="MDQ0463400.1"/>
    <property type="molecule type" value="Genomic_DNA"/>
</dbReference>
<organism evidence="2 3">
    <name type="scientific">Caulobacter ginsengisoli</name>
    <dbReference type="NCBI Taxonomy" id="400775"/>
    <lineage>
        <taxon>Bacteria</taxon>
        <taxon>Pseudomonadati</taxon>
        <taxon>Pseudomonadota</taxon>
        <taxon>Alphaproteobacteria</taxon>
        <taxon>Caulobacterales</taxon>
        <taxon>Caulobacteraceae</taxon>
        <taxon>Caulobacter</taxon>
    </lineage>
</organism>
<dbReference type="Proteomes" id="UP001228905">
    <property type="component" value="Unassembled WGS sequence"/>
</dbReference>
<proteinExistence type="predicted"/>
<gene>
    <name evidence="2" type="ORF">QO010_001171</name>
</gene>
<dbReference type="Gene3D" id="3.90.1340.10">
    <property type="entry name" value="Phage tail collar domain"/>
    <property type="match status" value="1"/>
</dbReference>